<accession>A0A9I9E4W2</accession>
<reference evidence="2" key="1">
    <citation type="submission" date="2023-03" db="UniProtKB">
        <authorList>
            <consortium name="EnsemblPlants"/>
        </authorList>
    </citation>
    <scope>IDENTIFICATION</scope>
</reference>
<dbReference type="PANTHER" id="PTHR12741:SF16">
    <property type="entry name" value="CALLOSE SYNTHASE 7"/>
    <property type="match status" value="1"/>
</dbReference>
<organism evidence="2">
    <name type="scientific">Cucumis melo</name>
    <name type="common">Muskmelon</name>
    <dbReference type="NCBI Taxonomy" id="3656"/>
    <lineage>
        <taxon>Eukaryota</taxon>
        <taxon>Viridiplantae</taxon>
        <taxon>Streptophyta</taxon>
        <taxon>Embryophyta</taxon>
        <taxon>Tracheophyta</taxon>
        <taxon>Spermatophyta</taxon>
        <taxon>Magnoliopsida</taxon>
        <taxon>eudicotyledons</taxon>
        <taxon>Gunneridae</taxon>
        <taxon>Pentapetalae</taxon>
        <taxon>rosids</taxon>
        <taxon>fabids</taxon>
        <taxon>Cucurbitales</taxon>
        <taxon>Cucurbitaceae</taxon>
        <taxon>Benincaseae</taxon>
        <taxon>Cucumis</taxon>
    </lineage>
</organism>
<dbReference type="PANTHER" id="PTHR12741">
    <property type="entry name" value="LYST-INTERACTING PROTEIN LIP5 DOPAMINE RESPONSIVE PROTEIN DRG-1"/>
    <property type="match status" value="1"/>
</dbReference>
<evidence type="ECO:0000313" key="2">
    <source>
        <dbReference type="EnsemblPlants" id="MELO3C028792.2.1"/>
    </source>
</evidence>
<protein>
    <submittedName>
        <fullName evidence="2">Uncharacterized protein</fullName>
    </submittedName>
</protein>
<sequence length="97" mass="10912">MVMSDVEREILDSPFVHQTKALEEALATQSVFLLGLLLVLPMVMEIGLEKGSRTALSNFVIMQLLFFFFSHSSLELKHTCDTTILYGGSNYYSSLVF</sequence>
<keyword evidence="1" id="KW-1133">Transmembrane helix</keyword>
<dbReference type="AlphaFoldDB" id="A0A9I9E4W2"/>
<dbReference type="GO" id="GO:0005886">
    <property type="term" value="C:plasma membrane"/>
    <property type="evidence" value="ECO:0007669"/>
    <property type="project" value="TreeGrafter"/>
</dbReference>
<dbReference type="EnsemblPlants" id="MELO3C028792.2.1">
    <property type="protein sequence ID" value="MELO3C028792.2.1"/>
    <property type="gene ID" value="MELO3C028792.2"/>
</dbReference>
<dbReference type="Gramene" id="MELO3C028792.2.1">
    <property type="protein sequence ID" value="MELO3C028792.2.1"/>
    <property type="gene ID" value="MELO3C028792.2"/>
</dbReference>
<feature type="transmembrane region" description="Helical" evidence="1">
    <location>
        <begin position="55"/>
        <end position="74"/>
    </location>
</feature>
<proteinExistence type="predicted"/>
<keyword evidence="1" id="KW-0812">Transmembrane</keyword>
<keyword evidence="1" id="KW-0472">Membrane</keyword>
<evidence type="ECO:0000256" key="1">
    <source>
        <dbReference type="SAM" id="Phobius"/>
    </source>
</evidence>
<feature type="transmembrane region" description="Helical" evidence="1">
    <location>
        <begin position="25"/>
        <end position="43"/>
    </location>
</feature>
<name>A0A9I9E4W2_CUCME</name>
<dbReference type="GO" id="GO:0003843">
    <property type="term" value="F:1,3-beta-D-glucan synthase activity"/>
    <property type="evidence" value="ECO:0007669"/>
    <property type="project" value="TreeGrafter"/>
</dbReference>